<evidence type="ECO:0000256" key="7">
    <source>
        <dbReference type="ARBA" id="ARBA00023136"/>
    </source>
</evidence>
<feature type="compositionally biased region" description="Polar residues" evidence="9">
    <location>
        <begin position="31"/>
        <end position="47"/>
    </location>
</feature>
<dbReference type="GO" id="GO:0007043">
    <property type="term" value="P:cell-cell junction assembly"/>
    <property type="evidence" value="ECO:0007669"/>
    <property type="project" value="TreeGrafter"/>
</dbReference>
<feature type="compositionally biased region" description="Polar residues" evidence="9">
    <location>
        <begin position="347"/>
        <end position="363"/>
    </location>
</feature>
<evidence type="ECO:0000256" key="4">
    <source>
        <dbReference type="ARBA" id="ARBA00022737"/>
    </source>
</evidence>
<dbReference type="SMART" id="SM00112">
    <property type="entry name" value="CA"/>
    <property type="match status" value="1"/>
</dbReference>
<dbReference type="GO" id="GO:0005912">
    <property type="term" value="C:adherens junction"/>
    <property type="evidence" value="ECO:0007669"/>
    <property type="project" value="TreeGrafter"/>
</dbReference>
<feature type="compositionally biased region" description="Polar residues" evidence="9">
    <location>
        <begin position="281"/>
        <end position="290"/>
    </location>
</feature>
<feature type="compositionally biased region" description="Polar residues" evidence="9">
    <location>
        <begin position="311"/>
        <end position="327"/>
    </location>
</feature>
<keyword evidence="3 10" id="KW-0732">Signal</keyword>
<evidence type="ECO:0000256" key="1">
    <source>
        <dbReference type="ARBA" id="ARBA00004167"/>
    </source>
</evidence>
<evidence type="ECO:0000256" key="10">
    <source>
        <dbReference type="SAM" id="SignalP"/>
    </source>
</evidence>
<feature type="region of interest" description="Disordered" evidence="9">
    <location>
        <begin position="27"/>
        <end position="61"/>
    </location>
</feature>
<dbReference type="PANTHER" id="PTHR24027:SF422">
    <property type="entry name" value="CADHERIN DOMAIN-CONTAINING PROTEIN"/>
    <property type="match status" value="1"/>
</dbReference>
<dbReference type="EMBL" id="HBUF01042533">
    <property type="protein sequence ID" value="CAG6618500.1"/>
    <property type="molecule type" value="Transcribed_RNA"/>
</dbReference>
<dbReference type="SUPFAM" id="SSF49313">
    <property type="entry name" value="Cadherin-like"/>
    <property type="match status" value="1"/>
</dbReference>
<dbReference type="AlphaFoldDB" id="A0A8D8LXL3"/>
<feature type="signal peptide" evidence="10">
    <location>
        <begin position="1"/>
        <end position="25"/>
    </location>
</feature>
<dbReference type="PROSITE" id="PS50268">
    <property type="entry name" value="CADHERIN_2"/>
    <property type="match status" value="1"/>
</dbReference>
<dbReference type="GO" id="GO:0005509">
    <property type="term" value="F:calcium ion binding"/>
    <property type="evidence" value="ECO:0007669"/>
    <property type="project" value="UniProtKB-UniRule"/>
</dbReference>
<evidence type="ECO:0000259" key="11">
    <source>
        <dbReference type="PROSITE" id="PS50268"/>
    </source>
</evidence>
<dbReference type="GO" id="GO:0000902">
    <property type="term" value="P:cell morphogenesis"/>
    <property type="evidence" value="ECO:0007669"/>
    <property type="project" value="TreeGrafter"/>
</dbReference>
<dbReference type="GO" id="GO:0045296">
    <property type="term" value="F:cadherin binding"/>
    <property type="evidence" value="ECO:0007669"/>
    <property type="project" value="TreeGrafter"/>
</dbReference>
<keyword evidence="5 8" id="KW-0106">Calcium</keyword>
<organism evidence="12">
    <name type="scientific">Cacopsylla melanoneura</name>
    <dbReference type="NCBI Taxonomy" id="428564"/>
    <lineage>
        <taxon>Eukaryota</taxon>
        <taxon>Metazoa</taxon>
        <taxon>Ecdysozoa</taxon>
        <taxon>Arthropoda</taxon>
        <taxon>Hexapoda</taxon>
        <taxon>Insecta</taxon>
        <taxon>Pterygota</taxon>
        <taxon>Neoptera</taxon>
        <taxon>Paraneoptera</taxon>
        <taxon>Hemiptera</taxon>
        <taxon>Sternorrhyncha</taxon>
        <taxon>Psylloidea</taxon>
        <taxon>Psyllidae</taxon>
        <taxon>Psyllinae</taxon>
        <taxon>Cacopsylla</taxon>
    </lineage>
</organism>
<dbReference type="GO" id="GO:0008013">
    <property type="term" value="F:beta-catenin binding"/>
    <property type="evidence" value="ECO:0007669"/>
    <property type="project" value="TreeGrafter"/>
</dbReference>
<comment type="subcellular location">
    <subcellularLocation>
        <location evidence="1">Membrane</location>
        <topology evidence="1">Single-pass membrane protein</topology>
    </subcellularLocation>
</comment>
<evidence type="ECO:0000256" key="9">
    <source>
        <dbReference type="SAM" id="MobiDB-lite"/>
    </source>
</evidence>
<keyword evidence="4" id="KW-0677">Repeat</keyword>
<dbReference type="GO" id="GO:0007156">
    <property type="term" value="P:homophilic cell adhesion via plasma membrane adhesion molecules"/>
    <property type="evidence" value="ECO:0007669"/>
    <property type="project" value="InterPro"/>
</dbReference>
<keyword evidence="2" id="KW-0812">Transmembrane</keyword>
<dbReference type="GO" id="GO:0034332">
    <property type="term" value="P:adherens junction organization"/>
    <property type="evidence" value="ECO:0007669"/>
    <property type="project" value="TreeGrafter"/>
</dbReference>
<feature type="region of interest" description="Disordered" evidence="9">
    <location>
        <begin position="246"/>
        <end position="376"/>
    </location>
</feature>
<dbReference type="GO" id="GO:0016339">
    <property type="term" value="P:calcium-dependent cell-cell adhesion via plasma membrane cell adhesion molecules"/>
    <property type="evidence" value="ECO:0007669"/>
    <property type="project" value="TreeGrafter"/>
</dbReference>
<dbReference type="CDD" id="cd11304">
    <property type="entry name" value="Cadherin_repeat"/>
    <property type="match status" value="1"/>
</dbReference>
<name>A0A8D8LXL3_9HEMI</name>
<feature type="domain" description="Cadherin" evidence="11">
    <location>
        <begin position="107"/>
        <end position="253"/>
    </location>
</feature>
<evidence type="ECO:0000256" key="6">
    <source>
        <dbReference type="ARBA" id="ARBA00022989"/>
    </source>
</evidence>
<sequence length="376" mass="42263">MQGFRIWTHVFLWSTLIFGFDPVSGIRPRPNEQTDYNSANSRSSAQPMRNRRKNQPNIGGNFPIGYNLPNIGGKFPIGHDILGQKINDPTNHQQNQTKRELWFKICGSRKYNITVKENQPGGTAITTVSAGYLDPTRTGYFDLQMNNDIKYRIQDTTNDDLYSRTKVPNISQISPNPNNTTDNKNHLYFSIDPNSGQITTRIPIHRKDLQDKNEIKLTVIAEDSRNPHISRATCTIRILIEDTNDSIDNQPKKSSKEGVHDHRAISETVNLEPQKSRGIDQITNELNSEGQPDLPSKPESPETEKSVVETMGTQGIDQLVNKSNSEGLTDLPSKPECPETEKLVTETMESQGADQFINKSNRGLTDPPLKPESPET</sequence>
<dbReference type="GO" id="GO:0044331">
    <property type="term" value="P:cell-cell adhesion mediated by cadherin"/>
    <property type="evidence" value="ECO:0007669"/>
    <property type="project" value="TreeGrafter"/>
</dbReference>
<dbReference type="InterPro" id="IPR015919">
    <property type="entry name" value="Cadherin-like_sf"/>
</dbReference>
<reference evidence="12" key="1">
    <citation type="submission" date="2021-05" db="EMBL/GenBank/DDBJ databases">
        <authorList>
            <person name="Alioto T."/>
            <person name="Alioto T."/>
            <person name="Gomez Garrido J."/>
        </authorList>
    </citation>
    <scope>NUCLEOTIDE SEQUENCE</scope>
</reference>
<dbReference type="GO" id="GO:0016342">
    <property type="term" value="C:catenin complex"/>
    <property type="evidence" value="ECO:0007669"/>
    <property type="project" value="TreeGrafter"/>
</dbReference>
<keyword evidence="6" id="KW-1133">Transmembrane helix</keyword>
<evidence type="ECO:0000256" key="3">
    <source>
        <dbReference type="ARBA" id="ARBA00022729"/>
    </source>
</evidence>
<dbReference type="InterPro" id="IPR002126">
    <property type="entry name" value="Cadherin-like_dom"/>
</dbReference>
<evidence type="ECO:0000256" key="8">
    <source>
        <dbReference type="PROSITE-ProRule" id="PRU00043"/>
    </source>
</evidence>
<protein>
    <recommendedName>
        <fullName evidence="11">Cadherin domain-containing protein</fullName>
    </recommendedName>
</protein>
<accession>A0A8D8LXL3</accession>
<proteinExistence type="predicted"/>
<dbReference type="InterPro" id="IPR039808">
    <property type="entry name" value="Cadherin"/>
</dbReference>
<evidence type="ECO:0000313" key="12">
    <source>
        <dbReference type="EMBL" id="CAG6618500.1"/>
    </source>
</evidence>
<feature type="compositionally biased region" description="Basic and acidic residues" evidence="9">
    <location>
        <begin position="250"/>
        <end position="265"/>
    </location>
</feature>
<evidence type="ECO:0000256" key="5">
    <source>
        <dbReference type="ARBA" id="ARBA00022837"/>
    </source>
</evidence>
<feature type="chain" id="PRO_5034677301" description="Cadherin domain-containing protein" evidence="10">
    <location>
        <begin position="26"/>
        <end position="376"/>
    </location>
</feature>
<keyword evidence="7" id="KW-0472">Membrane</keyword>
<dbReference type="PANTHER" id="PTHR24027">
    <property type="entry name" value="CADHERIN-23"/>
    <property type="match status" value="1"/>
</dbReference>
<evidence type="ECO:0000256" key="2">
    <source>
        <dbReference type="ARBA" id="ARBA00022692"/>
    </source>
</evidence>
<dbReference type="Gene3D" id="2.60.40.60">
    <property type="entry name" value="Cadherins"/>
    <property type="match status" value="1"/>
</dbReference>
<dbReference type="GO" id="GO:0016477">
    <property type="term" value="P:cell migration"/>
    <property type="evidence" value="ECO:0007669"/>
    <property type="project" value="TreeGrafter"/>
</dbReference>